<keyword evidence="2" id="KW-1185">Reference proteome</keyword>
<evidence type="ECO:0000313" key="2">
    <source>
        <dbReference type="Proteomes" id="UP000253204"/>
    </source>
</evidence>
<evidence type="ECO:0000313" key="1">
    <source>
        <dbReference type="EMBL" id="RCV93682.1"/>
    </source>
</evidence>
<comment type="caution">
    <text evidence="1">The sequence shown here is derived from an EMBL/GenBank/DDBJ whole genome shotgun (WGS) entry which is preliminary data.</text>
</comment>
<proteinExistence type="predicted"/>
<protein>
    <submittedName>
        <fullName evidence="1">Uncharacterized protein</fullName>
    </submittedName>
</protein>
<dbReference type="RefSeq" id="WP_114485010.1">
    <property type="nucleotide sequence ID" value="NZ_CBCSHM010000005.1"/>
</dbReference>
<dbReference type="Proteomes" id="UP000253204">
    <property type="component" value="Unassembled WGS sequence"/>
</dbReference>
<organism evidence="1 2">
    <name type="scientific">Vreelandella rituensis</name>
    <dbReference type="NCBI Taxonomy" id="2282306"/>
    <lineage>
        <taxon>Bacteria</taxon>
        <taxon>Pseudomonadati</taxon>
        <taxon>Pseudomonadota</taxon>
        <taxon>Gammaproteobacteria</taxon>
        <taxon>Oceanospirillales</taxon>
        <taxon>Halomonadaceae</taxon>
        <taxon>Vreelandella</taxon>
    </lineage>
</organism>
<name>A0A368UBG7_9GAMM</name>
<accession>A0A368UBG7</accession>
<dbReference type="EMBL" id="QPIJ01000001">
    <property type="protein sequence ID" value="RCV93682.1"/>
    <property type="molecule type" value="Genomic_DNA"/>
</dbReference>
<sequence length="282" mass="31192">MKINAGPLLDALHQTDMPAQARPLLLKKLKEHPNLYFCMSSFSVSPPADENDCAQVVASFKCRVDLYQYTTSVSGQLTVGFTLTADLNAGDPAEPLAYHFPLDVAPQCTFSQPTSDPLYMRDDDQSDYGTVPPLPDVSDDELAGFMVNLALSRLPETTEDAEIYLEQGDIGLFGFYVTCRVPRTDQPDLLFDGTHLQEVSEQTNEKTIVTLALYHTRKSGYVAHRQTETGNRKRLASGHLNCFSVHEGFVAESPEAMIEALGFGDAEKALYEAMAWETAQRI</sequence>
<gene>
    <name evidence="1" type="ORF">DU506_00565</name>
</gene>
<reference evidence="1 2" key="1">
    <citation type="submission" date="2018-07" db="EMBL/GenBank/DDBJ databases">
        <title>Halomonas rutogse sp. nov., isolated from Lake TangqianCo on Tibetan Plateau.</title>
        <authorList>
            <person name="Lu H."/>
            <person name="Xing P."/>
            <person name="Wu Q."/>
        </authorList>
    </citation>
    <scope>NUCLEOTIDE SEQUENCE [LARGE SCALE GENOMIC DNA]</scope>
    <source>
        <strain evidence="1 2">TQ8S</strain>
    </source>
</reference>
<dbReference type="AlphaFoldDB" id="A0A368UBG7"/>